<name>A0AAD3SPK9_NEPGR</name>
<comment type="caution">
    <text evidence="2">The sequence shown here is derived from an EMBL/GenBank/DDBJ whole genome shotgun (WGS) entry which is preliminary data.</text>
</comment>
<evidence type="ECO:0000313" key="3">
    <source>
        <dbReference type="Proteomes" id="UP001279734"/>
    </source>
</evidence>
<feature type="compositionally biased region" description="Polar residues" evidence="1">
    <location>
        <begin position="115"/>
        <end position="125"/>
    </location>
</feature>
<organism evidence="2 3">
    <name type="scientific">Nepenthes gracilis</name>
    <name type="common">Slender pitcher plant</name>
    <dbReference type="NCBI Taxonomy" id="150966"/>
    <lineage>
        <taxon>Eukaryota</taxon>
        <taxon>Viridiplantae</taxon>
        <taxon>Streptophyta</taxon>
        <taxon>Embryophyta</taxon>
        <taxon>Tracheophyta</taxon>
        <taxon>Spermatophyta</taxon>
        <taxon>Magnoliopsida</taxon>
        <taxon>eudicotyledons</taxon>
        <taxon>Gunneridae</taxon>
        <taxon>Pentapetalae</taxon>
        <taxon>Caryophyllales</taxon>
        <taxon>Nepenthaceae</taxon>
        <taxon>Nepenthes</taxon>
    </lineage>
</organism>
<dbReference type="PANTHER" id="PTHR33730">
    <property type="entry name" value="OS05G0542732 PROTEIN-RELATED"/>
    <property type="match status" value="1"/>
</dbReference>
<dbReference type="PANTHER" id="PTHR33730:SF4">
    <property type="entry name" value="OS05G0542732 PROTEIN"/>
    <property type="match status" value="1"/>
</dbReference>
<dbReference type="EMBL" id="BSYO01000013">
    <property type="protein sequence ID" value="GMH14282.1"/>
    <property type="molecule type" value="Genomic_DNA"/>
</dbReference>
<protein>
    <recommendedName>
        <fullName evidence="4">MAPK kinase substrate protein At1g80180-like</fullName>
    </recommendedName>
</protein>
<evidence type="ECO:0000256" key="1">
    <source>
        <dbReference type="SAM" id="MobiDB-lite"/>
    </source>
</evidence>
<dbReference type="AlphaFoldDB" id="A0AAD3SPK9"/>
<evidence type="ECO:0008006" key="4">
    <source>
        <dbReference type="Google" id="ProtNLM"/>
    </source>
</evidence>
<reference evidence="2" key="1">
    <citation type="submission" date="2023-05" db="EMBL/GenBank/DDBJ databases">
        <title>Nepenthes gracilis genome sequencing.</title>
        <authorList>
            <person name="Fukushima K."/>
        </authorList>
    </citation>
    <scope>NUCLEOTIDE SEQUENCE</scope>
    <source>
        <strain evidence="2">SING2019-196</strain>
    </source>
</reference>
<feature type="region of interest" description="Disordered" evidence="1">
    <location>
        <begin position="45"/>
        <end position="125"/>
    </location>
</feature>
<sequence>MAGLQRSTVSFRRQGSSGLVWDDRFLSGELAEPKKQERGFFSEELSKANTSQQSAHDHRIQQEDLKLRPIRTDRSASGRGSHTVRKDFPAEDPPSPKTSGFSCCGGFGRSPWPCRSSSGKPSRHS</sequence>
<proteinExistence type="predicted"/>
<accession>A0AAD3SPK9</accession>
<evidence type="ECO:0000313" key="2">
    <source>
        <dbReference type="EMBL" id="GMH14282.1"/>
    </source>
</evidence>
<keyword evidence="3" id="KW-1185">Reference proteome</keyword>
<gene>
    <name evidence="2" type="ORF">Nepgr_016123</name>
</gene>
<dbReference type="Pfam" id="PF15697">
    <property type="entry name" value="DUF4666"/>
    <property type="match status" value="1"/>
</dbReference>
<feature type="compositionally biased region" description="Basic and acidic residues" evidence="1">
    <location>
        <begin position="55"/>
        <end position="76"/>
    </location>
</feature>
<dbReference type="Proteomes" id="UP001279734">
    <property type="component" value="Unassembled WGS sequence"/>
</dbReference>
<dbReference type="InterPro" id="IPR031421">
    <property type="entry name" value="DUF4666"/>
</dbReference>